<proteinExistence type="predicted"/>
<dbReference type="Proteomes" id="UP000054538">
    <property type="component" value="Unassembled WGS sequence"/>
</dbReference>
<evidence type="ECO:0000313" key="1">
    <source>
        <dbReference type="EMBL" id="KIK75959.1"/>
    </source>
</evidence>
<keyword evidence="2" id="KW-1185">Reference proteome</keyword>
<dbReference type="InParanoid" id="A0A0D0D709"/>
<evidence type="ECO:0000313" key="2">
    <source>
        <dbReference type="Proteomes" id="UP000054538"/>
    </source>
</evidence>
<reference evidence="2" key="2">
    <citation type="submission" date="2015-01" db="EMBL/GenBank/DDBJ databases">
        <title>Evolutionary Origins and Diversification of the Mycorrhizal Mutualists.</title>
        <authorList>
            <consortium name="DOE Joint Genome Institute"/>
            <consortium name="Mycorrhizal Genomics Consortium"/>
            <person name="Kohler A."/>
            <person name="Kuo A."/>
            <person name="Nagy L.G."/>
            <person name="Floudas D."/>
            <person name="Copeland A."/>
            <person name="Barry K.W."/>
            <person name="Cichocki N."/>
            <person name="Veneault-Fourrey C."/>
            <person name="LaButti K."/>
            <person name="Lindquist E.A."/>
            <person name="Lipzen A."/>
            <person name="Lundell T."/>
            <person name="Morin E."/>
            <person name="Murat C."/>
            <person name="Riley R."/>
            <person name="Ohm R."/>
            <person name="Sun H."/>
            <person name="Tunlid A."/>
            <person name="Henrissat B."/>
            <person name="Grigoriev I.V."/>
            <person name="Hibbett D.S."/>
            <person name="Martin F."/>
        </authorList>
    </citation>
    <scope>NUCLEOTIDE SEQUENCE [LARGE SCALE GENOMIC DNA]</scope>
    <source>
        <strain evidence="2">Ve08.2h10</strain>
    </source>
</reference>
<organism evidence="1 2">
    <name type="scientific">Paxillus rubicundulus Ve08.2h10</name>
    <dbReference type="NCBI Taxonomy" id="930991"/>
    <lineage>
        <taxon>Eukaryota</taxon>
        <taxon>Fungi</taxon>
        <taxon>Dikarya</taxon>
        <taxon>Basidiomycota</taxon>
        <taxon>Agaricomycotina</taxon>
        <taxon>Agaricomycetes</taxon>
        <taxon>Agaricomycetidae</taxon>
        <taxon>Boletales</taxon>
        <taxon>Paxilineae</taxon>
        <taxon>Paxillaceae</taxon>
        <taxon>Paxillus</taxon>
    </lineage>
</organism>
<dbReference type="HOGENOM" id="CLU_2722921_0_0_1"/>
<dbReference type="AlphaFoldDB" id="A0A0D0D709"/>
<dbReference type="EMBL" id="KN827754">
    <property type="protein sequence ID" value="KIK75959.1"/>
    <property type="molecule type" value="Genomic_DNA"/>
</dbReference>
<reference evidence="1 2" key="1">
    <citation type="submission" date="2014-04" db="EMBL/GenBank/DDBJ databases">
        <authorList>
            <consortium name="DOE Joint Genome Institute"/>
            <person name="Kuo A."/>
            <person name="Kohler A."/>
            <person name="Jargeat P."/>
            <person name="Nagy L.G."/>
            <person name="Floudas D."/>
            <person name="Copeland A."/>
            <person name="Barry K.W."/>
            <person name="Cichocki N."/>
            <person name="Veneault-Fourrey C."/>
            <person name="LaButti K."/>
            <person name="Lindquist E.A."/>
            <person name="Lipzen A."/>
            <person name="Lundell T."/>
            <person name="Morin E."/>
            <person name="Murat C."/>
            <person name="Sun H."/>
            <person name="Tunlid A."/>
            <person name="Henrissat B."/>
            <person name="Grigoriev I.V."/>
            <person name="Hibbett D.S."/>
            <person name="Martin F."/>
            <person name="Nordberg H.P."/>
            <person name="Cantor M.N."/>
            <person name="Hua S.X."/>
        </authorList>
    </citation>
    <scope>NUCLEOTIDE SEQUENCE [LARGE SCALE GENOMIC DNA]</scope>
    <source>
        <strain evidence="1 2">Ve08.2h10</strain>
    </source>
</reference>
<accession>A0A0D0D709</accession>
<protein>
    <submittedName>
        <fullName evidence="1">Uncharacterized protein</fullName>
    </submittedName>
</protein>
<sequence>MNHGCGLSGVYTVDFLIMHTVGSLKIQCIMRIMHYEHAFWQVQNHTSLDFPSKTYALSNITLCIMRKSTVCQ</sequence>
<name>A0A0D0D709_9AGAM</name>
<gene>
    <name evidence="1" type="ORF">PAXRUDRAFT_457370</name>
</gene>